<evidence type="ECO:0000256" key="11">
    <source>
        <dbReference type="ARBA" id="ARBA00029498"/>
    </source>
</evidence>
<keyword evidence="8 12" id="KW-0733">Signal recognition particle</keyword>
<keyword evidence="9" id="KW-0539">Nucleus</keyword>
<evidence type="ECO:0000256" key="9">
    <source>
        <dbReference type="ARBA" id="ARBA00023242"/>
    </source>
</evidence>
<keyword evidence="5 12" id="KW-0963">Cytoplasm</keyword>
<name>A0A8D8X7Z3_9HEMI</name>
<evidence type="ECO:0000256" key="12">
    <source>
        <dbReference type="PIRNR" id="PIRNR038995"/>
    </source>
</evidence>
<proteinExistence type="inferred from homology"/>
<dbReference type="InterPro" id="IPR038253">
    <property type="entry name" value="SRP68_N_sf"/>
</dbReference>
<dbReference type="Pfam" id="PF16969">
    <property type="entry name" value="SRP68"/>
    <property type="match status" value="1"/>
</dbReference>
<dbReference type="GO" id="GO:0030942">
    <property type="term" value="F:endoplasmic reticulum signal peptide binding"/>
    <property type="evidence" value="ECO:0007669"/>
    <property type="project" value="InterPro"/>
</dbReference>
<evidence type="ECO:0000256" key="5">
    <source>
        <dbReference type="ARBA" id="ARBA00022490"/>
    </source>
</evidence>
<evidence type="ECO:0000256" key="7">
    <source>
        <dbReference type="ARBA" id="ARBA00022884"/>
    </source>
</evidence>
<comment type="similarity">
    <text evidence="4 12">Belongs to the SRP68 family.</text>
</comment>
<evidence type="ECO:0000256" key="2">
    <source>
        <dbReference type="ARBA" id="ARBA00004496"/>
    </source>
</evidence>
<reference evidence="14" key="1">
    <citation type="submission" date="2021-05" db="EMBL/GenBank/DDBJ databases">
        <authorList>
            <person name="Alioto T."/>
            <person name="Alioto T."/>
            <person name="Gomez Garrido J."/>
        </authorList>
    </citation>
    <scope>NUCLEOTIDE SEQUENCE</scope>
</reference>
<dbReference type="InterPro" id="IPR034652">
    <property type="entry name" value="SRP68-RBD"/>
</dbReference>
<dbReference type="GO" id="GO:0005730">
    <property type="term" value="C:nucleolus"/>
    <property type="evidence" value="ECO:0007669"/>
    <property type="project" value="UniProtKB-SubCell"/>
</dbReference>
<dbReference type="GO" id="GO:0005786">
    <property type="term" value="C:signal recognition particle, endoplasmic reticulum targeting"/>
    <property type="evidence" value="ECO:0007669"/>
    <property type="project" value="UniProtKB-KW"/>
</dbReference>
<dbReference type="GO" id="GO:0006614">
    <property type="term" value="P:SRP-dependent cotranslational protein targeting to membrane"/>
    <property type="evidence" value="ECO:0007669"/>
    <property type="project" value="InterPro"/>
</dbReference>
<keyword evidence="7 12" id="KW-0694">RNA-binding</keyword>
<comment type="function">
    <text evidence="12">Component of the signal recognition particle (SRP) complex, a ribonucleoprotein complex that mediates the cotranslational targeting of secretory and membrane proteins to the endoplasmic reticulum (ER). The SRP complex interacts with the signal sequence in nascent secretory and membrane proteins and directs them to the membrane of the ER.</text>
</comment>
<dbReference type="PIRSF" id="PIRSF038995">
    <property type="entry name" value="SRP68"/>
    <property type="match status" value="1"/>
</dbReference>
<dbReference type="FunFam" id="1.10.3450.40:FF:000001">
    <property type="entry name" value="Signal recognition particle subunit SRP68"/>
    <property type="match status" value="1"/>
</dbReference>
<evidence type="ECO:0000256" key="4">
    <source>
        <dbReference type="ARBA" id="ARBA00009352"/>
    </source>
</evidence>
<accession>A0A8D8X7Z3</accession>
<evidence type="ECO:0000256" key="8">
    <source>
        <dbReference type="ARBA" id="ARBA00023135"/>
    </source>
</evidence>
<dbReference type="EMBL" id="HBUF01279738">
    <property type="protein sequence ID" value="CAG6687092.1"/>
    <property type="molecule type" value="Transcribed_RNA"/>
</dbReference>
<feature type="compositionally biased region" description="Basic and acidic residues" evidence="13">
    <location>
        <begin position="25"/>
        <end position="34"/>
    </location>
</feature>
<keyword evidence="10 12" id="KW-0687">Ribonucleoprotein</keyword>
<keyword evidence="6" id="KW-0256">Endoplasmic reticulum</keyword>
<dbReference type="PANTHER" id="PTHR12860">
    <property type="entry name" value="SIGNAL RECOGNITION PARTICLE 68 KDA PROTEIN"/>
    <property type="match status" value="1"/>
</dbReference>
<organism evidence="14">
    <name type="scientific">Cacopsylla melanoneura</name>
    <dbReference type="NCBI Taxonomy" id="428564"/>
    <lineage>
        <taxon>Eukaryota</taxon>
        <taxon>Metazoa</taxon>
        <taxon>Ecdysozoa</taxon>
        <taxon>Arthropoda</taxon>
        <taxon>Hexapoda</taxon>
        <taxon>Insecta</taxon>
        <taxon>Pterygota</taxon>
        <taxon>Neoptera</taxon>
        <taxon>Paraneoptera</taxon>
        <taxon>Hemiptera</taxon>
        <taxon>Sternorrhyncha</taxon>
        <taxon>Psylloidea</taxon>
        <taxon>Psyllidae</taxon>
        <taxon>Psyllinae</taxon>
        <taxon>Cacopsylla</taxon>
    </lineage>
</organism>
<dbReference type="AlphaFoldDB" id="A0A8D8X7Z3"/>
<dbReference type="GO" id="GO:0008312">
    <property type="term" value="F:7S RNA binding"/>
    <property type="evidence" value="ECO:0007669"/>
    <property type="project" value="InterPro"/>
</dbReference>
<evidence type="ECO:0000256" key="10">
    <source>
        <dbReference type="ARBA" id="ARBA00023274"/>
    </source>
</evidence>
<evidence type="ECO:0000256" key="1">
    <source>
        <dbReference type="ARBA" id="ARBA00004240"/>
    </source>
</evidence>
<evidence type="ECO:0000256" key="13">
    <source>
        <dbReference type="SAM" id="MobiDB-lite"/>
    </source>
</evidence>
<evidence type="ECO:0000256" key="6">
    <source>
        <dbReference type="ARBA" id="ARBA00022824"/>
    </source>
</evidence>
<dbReference type="Gene3D" id="1.10.3450.40">
    <property type="entry name" value="Signal recognition particle, SRP68 subunit, RNA-binding domain"/>
    <property type="match status" value="1"/>
</dbReference>
<dbReference type="CDD" id="cd15481">
    <property type="entry name" value="SRP68-RBD"/>
    <property type="match status" value="1"/>
</dbReference>
<dbReference type="PANTHER" id="PTHR12860:SF0">
    <property type="entry name" value="SIGNAL RECOGNITION PARTICLE SUBUNIT SRP68"/>
    <property type="match status" value="1"/>
</dbReference>
<dbReference type="GO" id="GO:0005783">
    <property type="term" value="C:endoplasmic reticulum"/>
    <property type="evidence" value="ECO:0007669"/>
    <property type="project" value="UniProtKB-SubCell"/>
</dbReference>
<dbReference type="GO" id="GO:0005047">
    <property type="term" value="F:signal recognition particle binding"/>
    <property type="evidence" value="ECO:0007669"/>
    <property type="project" value="InterPro"/>
</dbReference>
<evidence type="ECO:0000256" key="3">
    <source>
        <dbReference type="ARBA" id="ARBA00004604"/>
    </source>
</evidence>
<protein>
    <recommendedName>
        <fullName evidence="11 12">Signal recognition particle subunit SRP68</fullName>
        <shortName evidence="12">SRP68</shortName>
    </recommendedName>
</protein>
<feature type="region of interest" description="Disordered" evidence="13">
    <location>
        <begin position="22"/>
        <end position="63"/>
    </location>
</feature>
<dbReference type="InterPro" id="IPR026258">
    <property type="entry name" value="SRP68"/>
</dbReference>
<evidence type="ECO:0000313" key="14">
    <source>
        <dbReference type="EMBL" id="CAG6687092.1"/>
    </source>
</evidence>
<dbReference type="GO" id="GO:0005829">
    <property type="term" value="C:cytosol"/>
    <property type="evidence" value="ECO:0007669"/>
    <property type="project" value="UniProtKB-ARBA"/>
</dbReference>
<sequence>MTRSNIFAPFSPVKSLFLNFLKPKGKSETPKKSSENPWKMTVAEGNPVENEETPVKAQPKEAAKPKPLYTIEILKIIKDAQQQHGLRHGDYQRYRGYCTRRIGRLRKTLHLPQGDKRHFKKREVTDQHLKDEKYIYIPLFLAERAWGNAMQLRQEANTEPRKKFHLISRLRKAAGYAVQLQTLCEAEVCDARTKLEAQAYVSWIVGVLEFELKLWKSAMKNLKEAQVVYEKLVAALNEDDAVLYKQKVEELTPSLRYCAYNIGDQTGIEDLMQLRSQAHGELLHSLDSLMIQSKERSTEVLSEVSWRSRSVAVRSERVRVFLLAERALDSSLTGSTGDRIELLESHLMDCKDAIQTVKEEVKLDPNSKNRTPGQGLSSLQYLHSYLMNIRLERTIQRNLLLALQAKDNLNKAESAQQQGGEGRKSKPQDLVRLYEIILQNLAELQQLAGVEEDAGFQENVEVRLKTYKAFRCFYIAQSLAALRRWRDCVALYSRASQYSQDALQSLPKSGDLATLRSELTTLEGEIDANKYSALAYSVLGTEETSADLATVGGKTGTGKLKKVPLAERLGEYYEDPSLSTRSPNIIRLPPDMQPIPCKPLFFDLAQNQLEYPPLEDKLDAKNKASVAAGQQGAAGISGFVKGLGGWGGSKQ</sequence>
<comment type="subcellular location">
    <subcellularLocation>
        <location evidence="2 12">Cytoplasm</location>
    </subcellularLocation>
    <subcellularLocation>
        <location evidence="1">Endoplasmic reticulum</location>
    </subcellularLocation>
    <subcellularLocation>
        <location evidence="3">Nucleus</location>
        <location evidence="3">Nucleolus</location>
    </subcellularLocation>
</comment>